<evidence type="ECO:0000313" key="11">
    <source>
        <dbReference type="Proteomes" id="UP000490386"/>
    </source>
</evidence>
<comment type="subcellular location">
    <subcellularLocation>
        <location evidence="1 7">Cell membrane</location>
        <topology evidence="1 7">Multi-pass membrane protein</topology>
    </subcellularLocation>
</comment>
<evidence type="ECO:0000256" key="6">
    <source>
        <dbReference type="ARBA" id="ARBA00023136"/>
    </source>
</evidence>
<proteinExistence type="inferred from homology"/>
<dbReference type="PANTHER" id="PTHR43386:SF25">
    <property type="entry name" value="PEPTIDE ABC TRANSPORTER PERMEASE PROTEIN"/>
    <property type="match status" value="1"/>
</dbReference>
<evidence type="ECO:0000256" key="5">
    <source>
        <dbReference type="ARBA" id="ARBA00022989"/>
    </source>
</evidence>
<feature type="transmembrane region" description="Helical" evidence="7">
    <location>
        <begin position="253"/>
        <end position="278"/>
    </location>
</feature>
<dbReference type="PROSITE" id="PS50928">
    <property type="entry name" value="ABC_TM1"/>
    <property type="match status" value="1"/>
</dbReference>
<dbReference type="RefSeq" id="WP_151423376.1">
    <property type="nucleotide sequence ID" value="NZ_WBJX01000002.1"/>
</dbReference>
<dbReference type="GO" id="GO:0055085">
    <property type="term" value="P:transmembrane transport"/>
    <property type="evidence" value="ECO:0007669"/>
    <property type="project" value="InterPro"/>
</dbReference>
<dbReference type="Gene3D" id="1.10.3720.10">
    <property type="entry name" value="MetI-like"/>
    <property type="match status" value="1"/>
</dbReference>
<dbReference type="Pfam" id="PF00528">
    <property type="entry name" value="BPD_transp_1"/>
    <property type="match status" value="1"/>
</dbReference>
<feature type="domain" description="ABC transmembrane type-1" evidence="9">
    <location>
        <begin position="132"/>
        <end position="321"/>
    </location>
</feature>
<evidence type="ECO:0000256" key="3">
    <source>
        <dbReference type="ARBA" id="ARBA00022475"/>
    </source>
</evidence>
<evidence type="ECO:0000256" key="8">
    <source>
        <dbReference type="SAM" id="MobiDB-lite"/>
    </source>
</evidence>
<feature type="transmembrane region" description="Helical" evidence="7">
    <location>
        <begin position="298"/>
        <end position="318"/>
    </location>
</feature>
<dbReference type="PANTHER" id="PTHR43386">
    <property type="entry name" value="OLIGOPEPTIDE TRANSPORT SYSTEM PERMEASE PROTEIN APPC"/>
    <property type="match status" value="1"/>
</dbReference>
<dbReference type="CDD" id="cd06261">
    <property type="entry name" value="TM_PBP2"/>
    <property type="match status" value="1"/>
</dbReference>
<keyword evidence="11" id="KW-1185">Reference proteome</keyword>
<dbReference type="InterPro" id="IPR050366">
    <property type="entry name" value="BP-dependent_transpt_permease"/>
</dbReference>
<dbReference type="Proteomes" id="UP000490386">
    <property type="component" value="Unassembled WGS sequence"/>
</dbReference>
<dbReference type="InterPro" id="IPR035906">
    <property type="entry name" value="MetI-like_sf"/>
</dbReference>
<keyword evidence="5 7" id="KW-1133">Transmembrane helix</keyword>
<dbReference type="EMBL" id="WBJX01000002">
    <property type="protein sequence ID" value="KAB1638290.1"/>
    <property type="molecule type" value="Genomic_DNA"/>
</dbReference>
<feature type="transmembrane region" description="Helical" evidence="7">
    <location>
        <begin position="136"/>
        <end position="159"/>
    </location>
</feature>
<feature type="transmembrane region" description="Helical" evidence="7">
    <location>
        <begin position="66"/>
        <end position="88"/>
    </location>
</feature>
<keyword evidence="2 7" id="KW-0813">Transport</keyword>
<gene>
    <name evidence="10" type="ORF">F8O03_07780</name>
</gene>
<dbReference type="SUPFAM" id="SSF161098">
    <property type="entry name" value="MetI-like"/>
    <property type="match status" value="1"/>
</dbReference>
<evidence type="ECO:0000256" key="4">
    <source>
        <dbReference type="ARBA" id="ARBA00022692"/>
    </source>
</evidence>
<accession>A0A7J5B2Q5</accession>
<name>A0A7J5B2Q5_9MICO</name>
<comment type="similarity">
    <text evidence="7">Belongs to the binding-protein-dependent transport system permease family.</text>
</comment>
<evidence type="ECO:0000256" key="1">
    <source>
        <dbReference type="ARBA" id="ARBA00004651"/>
    </source>
</evidence>
<organism evidence="10 11">
    <name type="scientific">Pseudoclavibacter terrae</name>
    <dbReference type="NCBI Taxonomy" id="1530195"/>
    <lineage>
        <taxon>Bacteria</taxon>
        <taxon>Bacillati</taxon>
        <taxon>Actinomycetota</taxon>
        <taxon>Actinomycetes</taxon>
        <taxon>Micrococcales</taxon>
        <taxon>Microbacteriaceae</taxon>
        <taxon>Pseudoclavibacter</taxon>
    </lineage>
</organism>
<dbReference type="InterPro" id="IPR000515">
    <property type="entry name" value="MetI-like"/>
</dbReference>
<dbReference type="GO" id="GO:0005886">
    <property type="term" value="C:plasma membrane"/>
    <property type="evidence" value="ECO:0007669"/>
    <property type="project" value="UniProtKB-SubCell"/>
</dbReference>
<evidence type="ECO:0000256" key="2">
    <source>
        <dbReference type="ARBA" id="ARBA00022448"/>
    </source>
</evidence>
<dbReference type="OrthoDB" id="9812701at2"/>
<comment type="caution">
    <text evidence="10">The sequence shown here is derived from an EMBL/GenBank/DDBJ whole genome shotgun (WGS) entry which is preliminary data.</text>
</comment>
<evidence type="ECO:0000259" key="9">
    <source>
        <dbReference type="PROSITE" id="PS50928"/>
    </source>
</evidence>
<keyword evidence="3" id="KW-1003">Cell membrane</keyword>
<evidence type="ECO:0000256" key="7">
    <source>
        <dbReference type="RuleBase" id="RU363032"/>
    </source>
</evidence>
<feature type="transmembrane region" description="Helical" evidence="7">
    <location>
        <begin position="171"/>
        <end position="190"/>
    </location>
</feature>
<sequence>MSQRLLETEPGLAPLSRTERYVAPSAGDNPEHRDAPDGREQIIAERTPQPVPEAVKPSSFARFSGLLRLPSLILALAVLATVIAWAIIPSVFTPYDAINGTLLDRLQPPSAAHPFGTDNLGRDTLARFIFGSQTTLLASGLAVVIALGTGALLGLLAGYLRGFVDEAIMRFMDVILAIPALLLSLTIITGLGFGTLNIAIAVGLASTAAFARIMRSQVLSVATAGYIEAAKLSGARWPSIIFRQVLPAAITPVLALAAIEFGAAVLAISALSFLGFGAPPPQPEWGALISEGRDYLQAAWWLTTLPGLVIVAVVLSTARLSRWLQDRGDRS</sequence>
<evidence type="ECO:0000313" key="10">
    <source>
        <dbReference type="EMBL" id="KAB1638290.1"/>
    </source>
</evidence>
<keyword evidence="6 7" id="KW-0472">Membrane</keyword>
<dbReference type="AlphaFoldDB" id="A0A7J5B2Q5"/>
<keyword evidence="4 7" id="KW-0812">Transmembrane</keyword>
<protein>
    <submittedName>
        <fullName evidence="10">ABC transporter permease</fullName>
    </submittedName>
</protein>
<feature type="region of interest" description="Disordered" evidence="8">
    <location>
        <begin position="1"/>
        <end position="37"/>
    </location>
</feature>
<reference evidence="10 11" key="1">
    <citation type="submission" date="2019-09" db="EMBL/GenBank/DDBJ databases">
        <title>Phylogeny of genus Pseudoclavibacter and closely related genus.</title>
        <authorList>
            <person name="Li Y."/>
        </authorList>
    </citation>
    <scope>NUCLEOTIDE SEQUENCE [LARGE SCALE GENOMIC DNA]</scope>
    <source>
        <strain evidence="10 11">THG-MD12</strain>
    </source>
</reference>